<dbReference type="EMBL" id="MU004230">
    <property type="protein sequence ID" value="KAF2675067.1"/>
    <property type="molecule type" value="Genomic_DNA"/>
</dbReference>
<dbReference type="Proteomes" id="UP000799302">
    <property type="component" value="Unassembled WGS sequence"/>
</dbReference>
<dbReference type="AlphaFoldDB" id="A0A6A6UUE9"/>
<evidence type="ECO:0000313" key="2">
    <source>
        <dbReference type="EMBL" id="KAF2675067.1"/>
    </source>
</evidence>
<proteinExistence type="predicted"/>
<protein>
    <submittedName>
        <fullName evidence="2">Uncharacterized protein</fullName>
    </submittedName>
</protein>
<evidence type="ECO:0000313" key="3">
    <source>
        <dbReference type="Proteomes" id="UP000799302"/>
    </source>
</evidence>
<evidence type="ECO:0000256" key="1">
    <source>
        <dbReference type="SAM" id="MobiDB-lite"/>
    </source>
</evidence>
<name>A0A6A6UUE9_9PEZI</name>
<gene>
    <name evidence="2" type="ORF">BT63DRAFT_27818</name>
</gene>
<dbReference type="OrthoDB" id="1577640at2759"/>
<feature type="region of interest" description="Disordered" evidence="1">
    <location>
        <begin position="763"/>
        <end position="803"/>
    </location>
</feature>
<feature type="region of interest" description="Disordered" evidence="1">
    <location>
        <begin position="688"/>
        <end position="707"/>
    </location>
</feature>
<organism evidence="2 3">
    <name type="scientific">Microthyrium microscopicum</name>
    <dbReference type="NCBI Taxonomy" id="703497"/>
    <lineage>
        <taxon>Eukaryota</taxon>
        <taxon>Fungi</taxon>
        <taxon>Dikarya</taxon>
        <taxon>Ascomycota</taxon>
        <taxon>Pezizomycotina</taxon>
        <taxon>Dothideomycetes</taxon>
        <taxon>Dothideomycetes incertae sedis</taxon>
        <taxon>Microthyriales</taxon>
        <taxon>Microthyriaceae</taxon>
        <taxon>Microthyrium</taxon>
    </lineage>
</organism>
<sequence length="803" mass="89765">MRKTMMSLINDLKSDESIFLKGGSLFINFLVDVNCMEFFQKYYSEGSERPLHSIITLTGSPSHAQAVSIEQYVRQTWPLGGPELLDVVQKALKDTGQQSSATLLDGTVVRCEITQKGLDVLAFGRAPCLSETGELLSWLSAALISDNMTDRVAISEVLETPVNPRNQKEGYPEILIVSETRPSSLKREDFVNCCWFDLFEHATLIQGFPISPRPEGQRGLELSLPLMVTLGNADWLTDFQGAKILRGFSTMFVATDATSDSIQWHFMWDHAGNRIASSKAADLQAKVTSDKLVEEVESSARHFVGWTRTVKTLAGTEFFGYNEIGASNTYFSARGFNLRDSSLTVGKIVQGGMPVGRGHLNRSFHGTSHTSFEALIRAAQKNVRVSFYDSQDDRAWLVNGASAILLLTRTQLSHAQSPHSMSRFFEIDRFNHVIDGADPNAAVAALLDKSNWGLKVGEEPAEEFQEVTRNEHGDIISTKTIQRTKNNLLHEVIRKNTNLLFDLHDYQVVVKDYEETFLHASRQPGVRGWEFLDIIRGQSSLRPRETYLQLTSGGWASFTTEINAITIFASNFQGLLQPASGAELCRNWSQVPMDRGLMAVSISVLQHIRDEYSTTWSNKRNLVGNIYWPQQNELFEKCQVLNLSPSCCDRRQALWTVPKQSRRLDSSDPFQYPNGAVIFGQSSSASVTSSGALGGSNENQSKTIIGSEPLPAHHFSTLSRNHMDNLSMIDEIALKNEVDIKHQYATSNRASQNQEDKIQLYMEKSSQHTRVQDSTCAKLESELRDRKSDKQTSSSGIPLVPRR</sequence>
<feature type="compositionally biased region" description="Basic and acidic residues" evidence="1">
    <location>
        <begin position="779"/>
        <end position="790"/>
    </location>
</feature>
<keyword evidence="3" id="KW-1185">Reference proteome</keyword>
<reference evidence="2" key="1">
    <citation type="journal article" date="2020" name="Stud. Mycol.">
        <title>101 Dothideomycetes genomes: a test case for predicting lifestyles and emergence of pathogens.</title>
        <authorList>
            <person name="Haridas S."/>
            <person name="Albert R."/>
            <person name="Binder M."/>
            <person name="Bloem J."/>
            <person name="Labutti K."/>
            <person name="Salamov A."/>
            <person name="Andreopoulos B."/>
            <person name="Baker S."/>
            <person name="Barry K."/>
            <person name="Bills G."/>
            <person name="Bluhm B."/>
            <person name="Cannon C."/>
            <person name="Castanera R."/>
            <person name="Culley D."/>
            <person name="Daum C."/>
            <person name="Ezra D."/>
            <person name="Gonzalez J."/>
            <person name="Henrissat B."/>
            <person name="Kuo A."/>
            <person name="Liang C."/>
            <person name="Lipzen A."/>
            <person name="Lutzoni F."/>
            <person name="Magnuson J."/>
            <person name="Mondo S."/>
            <person name="Nolan M."/>
            <person name="Ohm R."/>
            <person name="Pangilinan J."/>
            <person name="Park H.-J."/>
            <person name="Ramirez L."/>
            <person name="Alfaro M."/>
            <person name="Sun H."/>
            <person name="Tritt A."/>
            <person name="Yoshinaga Y."/>
            <person name="Zwiers L.-H."/>
            <person name="Turgeon B."/>
            <person name="Goodwin S."/>
            <person name="Spatafora J."/>
            <person name="Crous P."/>
            <person name="Grigoriev I."/>
        </authorList>
    </citation>
    <scope>NUCLEOTIDE SEQUENCE</scope>
    <source>
        <strain evidence="2">CBS 115976</strain>
    </source>
</reference>
<accession>A0A6A6UUE9</accession>